<organism evidence="8">
    <name type="scientific">mine drainage metagenome</name>
    <dbReference type="NCBI Taxonomy" id="410659"/>
    <lineage>
        <taxon>unclassified sequences</taxon>
        <taxon>metagenomes</taxon>
        <taxon>ecological metagenomes</taxon>
    </lineage>
</organism>
<dbReference type="Gene3D" id="3.40.50.300">
    <property type="entry name" value="P-loop containing nucleotide triphosphate hydrolases"/>
    <property type="match status" value="1"/>
</dbReference>
<feature type="transmembrane region" description="Helical" evidence="6">
    <location>
        <begin position="12"/>
        <end position="35"/>
    </location>
</feature>
<evidence type="ECO:0000256" key="1">
    <source>
        <dbReference type="ARBA" id="ARBA00004651"/>
    </source>
</evidence>
<evidence type="ECO:0000256" key="4">
    <source>
        <dbReference type="ARBA" id="ARBA00022989"/>
    </source>
</evidence>
<dbReference type="CDD" id="cd01127">
    <property type="entry name" value="TrwB_TraG_TraD_VirD4"/>
    <property type="match status" value="1"/>
</dbReference>
<evidence type="ECO:0000259" key="7">
    <source>
        <dbReference type="Pfam" id="PF10412"/>
    </source>
</evidence>
<evidence type="ECO:0000313" key="8">
    <source>
        <dbReference type="EMBL" id="EQD58655.1"/>
    </source>
</evidence>
<dbReference type="InterPro" id="IPR019476">
    <property type="entry name" value="T4SS_TraD_DNA-bd"/>
</dbReference>
<evidence type="ECO:0000256" key="5">
    <source>
        <dbReference type="ARBA" id="ARBA00023136"/>
    </source>
</evidence>
<accession>T1BY38</accession>
<reference evidence="8" key="1">
    <citation type="submission" date="2013-08" db="EMBL/GenBank/DDBJ databases">
        <authorList>
            <person name="Mendez C."/>
            <person name="Richter M."/>
            <person name="Ferrer M."/>
            <person name="Sanchez J."/>
        </authorList>
    </citation>
    <scope>NUCLEOTIDE SEQUENCE</scope>
</reference>
<name>T1BY38_9ZZZZ</name>
<keyword evidence="5 6" id="KW-0472">Membrane</keyword>
<dbReference type="EMBL" id="AUZX01007630">
    <property type="protein sequence ID" value="EQD58655.1"/>
    <property type="molecule type" value="Genomic_DNA"/>
</dbReference>
<dbReference type="InterPro" id="IPR051539">
    <property type="entry name" value="T4SS-coupling_protein"/>
</dbReference>
<dbReference type="Pfam" id="PF10412">
    <property type="entry name" value="TrwB_AAD_bind"/>
    <property type="match status" value="1"/>
</dbReference>
<feature type="transmembrane region" description="Helical" evidence="6">
    <location>
        <begin position="57"/>
        <end position="78"/>
    </location>
</feature>
<feature type="non-terminal residue" evidence="8">
    <location>
        <position position="412"/>
    </location>
</feature>
<gene>
    <name evidence="8" type="ORF">B1A_10709</name>
</gene>
<keyword evidence="2" id="KW-1003">Cell membrane</keyword>
<sequence length="412" mass="43926">MKQYNTVHAGEVVLGAMLGGLVGFASVSVFCIYVAGPWHGWHALITPPSDANIVHRILHWLALLAPLAGAVAGGWLFARQEAEQHARGPQFHRDPKEAGDVLHKIEVARMSAAQRADKVRGVIIGGVELSRRREVEHIVMLGLPGGGKTTGVIYPVMDQALARGDRVIAHDAKGDLTAARYDESTSVLLGPWDDRAATWDVGADFFDPALVDEFASTLCGADEKTAGKNLSFHQGAALLIGGLIKSAMAADSAWSWATLADALAQPPRVLIQQAAKGDPLVMQALPTIFTNPDPDAALTTGEGAMLSILGIQSRMIVQLAAVQKAKPDARLFSIRRWLLGESDTEVRLVLLNSNAQYRNASRAIFGSMLHVIAALASSAAMPEKPADAADAVWMILDEGRQLGPEALRAVDT</sequence>
<evidence type="ECO:0000256" key="2">
    <source>
        <dbReference type="ARBA" id="ARBA00022475"/>
    </source>
</evidence>
<dbReference type="InterPro" id="IPR027417">
    <property type="entry name" value="P-loop_NTPase"/>
</dbReference>
<keyword evidence="4 6" id="KW-1133">Transmembrane helix</keyword>
<dbReference type="SUPFAM" id="SSF52540">
    <property type="entry name" value="P-loop containing nucleoside triphosphate hydrolases"/>
    <property type="match status" value="1"/>
</dbReference>
<evidence type="ECO:0000256" key="6">
    <source>
        <dbReference type="SAM" id="Phobius"/>
    </source>
</evidence>
<evidence type="ECO:0000256" key="3">
    <source>
        <dbReference type="ARBA" id="ARBA00022692"/>
    </source>
</evidence>
<proteinExistence type="predicted"/>
<dbReference type="AlphaFoldDB" id="T1BY38"/>
<dbReference type="GO" id="GO:0005886">
    <property type="term" value="C:plasma membrane"/>
    <property type="evidence" value="ECO:0007669"/>
    <property type="project" value="UniProtKB-SubCell"/>
</dbReference>
<keyword evidence="3 6" id="KW-0812">Transmembrane</keyword>
<protein>
    <submittedName>
        <fullName evidence="8">Type IV conjugative transfer system coupling protein TraD</fullName>
    </submittedName>
</protein>
<comment type="subcellular location">
    <subcellularLocation>
        <location evidence="1">Cell membrane</location>
        <topology evidence="1">Multi-pass membrane protein</topology>
    </subcellularLocation>
</comment>
<dbReference type="PANTHER" id="PTHR37937:SF1">
    <property type="entry name" value="CONJUGATIVE TRANSFER: DNA TRANSPORT"/>
    <property type="match status" value="1"/>
</dbReference>
<comment type="caution">
    <text evidence="8">The sequence shown here is derived from an EMBL/GenBank/DDBJ whole genome shotgun (WGS) entry which is preliminary data.</text>
</comment>
<reference evidence="8" key="2">
    <citation type="journal article" date="2014" name="ISME J.">
        <title>Microbial stratification in low pH oxic and suboxic macroscopic growths along an acid mine drainage.</title>
        <authorList>
            <person name="Mendez-Garcia C."/>
            <person name="Mesa V."/>
            <person name="Sprenger R.R."/>
            <person name="Richter M."/>
            <person name="Diez M.S."/>
            <person name="Solano J."/>
            <person name="Bargiela R."/>
            <person name="Golyshina O.V."/>
            <person name="Manteca A."/>
            <person name="Ramos J.L."/>
            <person name="Gallego J.R."/>
            <person name="Llorente I."/>
            <person name="Martins Dos Santos V.A."/>
            <person name="Jensen O.N."/>
            <person name="Pelaez A.I."/>
            <person name="Sanchez J."/>
            <person name="Ferrer M."/>
        </authorList>
    </citation>
    <scope>NUCLEOTIDE SEQUENCE</scope>
</reference>
<dbReference type="PANTHER" id="PTHR37937">
    <property type="entry name" value="CONJUGATIVE TRANSFER: DNA TRANSPORT"/>
    <property type="match status" value="1"/>
</dbReference>
<feature type="domain" description="Type IV secretion system coupling protein TraD DNA-binding" evidence="7">
    <location>
        <begin position="123"/>
        <end position="402"/>
    </location>
</feature>